<dbReference type="PANTHER" id="PTHR24148">
    <property type="entry name" value="ANKYRIN REPEAT DOMAIN-CONTAINING PROTEIN 39 HOMOLOG-RELATED"/>
    <property type="match status" value="1"/>
</dbReference>
<feature type="domain" description="Heterokaryon incompatibility" evidence="1">
    <location>
        <begin position="69"/>
        <end position="239"/>
    </location>
</feature>
<proteinExistence type="predicted"/>
<sequence length="690" mass="77048">MAQPVETFGFPDHMRKPSQNMASIPDSLYSYIPLPNYHHIRLAHLQPGAKEDPISIILRAYPVESAPPYEALSYVWGNPSIRRSIVCSDNSGSPARIDITTNLHDALVRFRYPSESRVVWTDAICINQDDPTEKGSQVQLMHLIYKSCKKCLIWLGSGDEHSDTAAQLIRNIFTQACRRQNISFEEANDMDHMRQRGKPMFLAQEMGFDGLPPPDSQDWGSLMIFFGRPWFSRIWVIQEGYFPPRVHVFCGDQSISSAALFQAAEYLIENKPHIDMLPLVNSLGNGILGSNEFNFINMFGDLASSQNRTVVDMLGKGRSFNASDPRDKVYALLNLPTFRSTLPDLIPNYEVGIQTVYTEVAAAIIQKTQDLHMLSCVNSDLRSLPEGGQAASWVPYWHMPRGKGSASETWYAFFSAGTTQSDLGFPLISASPETGVLNVSGFEVDTIADICSIDHPFPYGSGDSRPRPAFTPITGEWSPYTVCDTGGDSAEFAAYVTAEDITTAYAMVLTAGCSEQRNVWSKCLTEAIPATRVGFIAWLQWLRGDVAGKAYPPGMYSKERPFLPEPGHPSFQTLSELFPIIFKDSGSLKSQQSNLSRVAEHYHIVSRFYTTSRRLFRTRRGYLGLGTENIAPGDKVCVFLGGNVPLIIRPRPQGDGFELVGDAYVHGLMEGEVFNMWKTGEMEHQRFKLY</sequence>
<dbReference type="Pfam" id="PF26639">
    <property type="entry name" value="Het-6_barrel"/>
    <property type="match status" value="1"/>
</dbReference>
<evidence type="ECO:0000313" key="2">
    <source>
        <dbReference type="EMBL" id="KPM36393.1"/>
    </source>
</evidence>
<dbReference type="OrthoDB" id="2157530at2759"/>
<dbReference type="PANTHER" id="PTHR24148:SF73">
    <property type="entry name" value="HET DOMAIN PROTEIN (AFU_ORTHOLOGUE AFUA_8G01020)"/>
    <property type="match status" value="1"/>
</dbReference>
<name>A0A0P7AQI8_9HYPO</name>
<dbReference type="InterPro" id="IPR052895">
    <property type="entry name" value="HetReg/Transcr_Mod"/>
</dbReference>
<protein>
    <recommendedName>
        <fullName evidence="1">Heterokaryon incompatibility domain-containing protein</fullName>
    </recommendedName>
</protein>
<reference evidence="2 3" key="1">
    <citation type="submission" date="2015-09" db="EMBL/GenBank/DDBJ databases">
        <title>Draft genome of a European isolate of the apple canker pathogen Neonectria ditissima.</title>
        <authorList>
            <person name="Gomez-Cortecero A."/>
            <person name="Harrison R.J."/>
            <person name="Armitage A.D."/>
        </authorList>
    </citation>
    <scope>NUCLEOTIDE SEQUENCE [LARGE SCALE GENOMIC DNA]</scope>
    <source>
        <strain evidence="2 3">R09/05</strain>
    </source>
</reference>
<organism evidence="2 3">
    <name type="scientific">Neonectria ditissima</name>
    <dbReference type="NCBI Taxonomy" id="78410"/>
    <lineage>
        <taxon>Eukaryota</taxon>
        <taxon>Fungi</taxon>
        <taxon>Dikarya</taxon>
        <taxon>Ascomycota</taxon>
        <taxon>Pezizomycotina</taxon>
        <taxon>Sordariomycetes</taxon>
        <taxon>Hypocreomycetidae</taxon>
        <taxon>Hypocreales</taxon>
        <taxon>Nectriaceae</taxon>
        <taxon>Neonectria</taxon>
    </lineage>
</organism>
<dbReference type="AlphaFoldDB" id="A0A0P7AQI8"/>
<dbReference type="STRING" id="78410.A0A0P7AQI8"/>
<dbReference type="EMBL" id="LKCW01000205">
    <property type="protein sequence ID" value="KPM36393.1"/>
    <property type="molecule type" value="Genomic_DNA"/>
</dbReference>
<keyword evidence="3" id="KW-1185">Reference proteome</keyword>
<comment type="caution">
    <text evidence="2">The sequence shown here is derived from an EMBL/GenBank/DDBJ whole genome shotgun (WGS) entry which is preliminary data.</text>
</comment>
<evidence type="ECO:0000259" key="1">
    <source>
        <dbReference type="Pfam" id="PF06985"/>
    </source>
</evidence>
<dbReference type="Pfam" id="PF06985">
    <property type="entry name" value="HET"/>
    <property type="match status" value="1"/>
</dbReference>
<dbReference type="Proteomes" id="UP000050424">
    <property type="component" value="Unassembled WGS sequence"/>
</dbReference>
<evidence type="ECO:0000313" key="3">
    <source>
        <dbReference type="Proteomes" id="UP000050424"/>
    </source>
</evidence>
<accession>A0A0P7AQI8</accession>
<gene>
    <name evidence="2" type="ORF">AK830_g10166</name>
</gene>
<dbReference type="InterPro" id="IPR010730">
    <property type="entry name" value="HET"/>
</dbReference>